<dbReference type="EMBL" id="JBJXBP010000001">
    <property type="protein sequence ID" value="KAL3850482.1"/>
    <property type="molecule type" value="Genomic_DNA"/>
</dbReference>
<feature type="transmembrane region" description="Helical" evidence="2">
    <location>
        <begin position="133"/>
        <end position="153"/>
    </location>
</feature>
<sequence>MDGTKSPSKSLPVSQQDTTTASTTVVRSKTNVHVTALDGIVTVNSLFTVAVFIGFSLTVPAAGGARSSCNASMELVRKIIVYEIISFSCFLFSSLIAQSLKLAINLANILSSDNPHRADVDSFCMKYGSLGSAIGSVLGCLFLMMSIVDFIQVKLGVFDCGGKSVIAVVTLTLLVGSSLFVYILTAAYAFCFM</sequence>
<feature type="transmembrane region" description="Helical" evidence="2">
    <location>
        <begin position="80"/>
        <end position="100"/>
    </location>
</feature>
<comment type="caution">
    <text evidence="3">The sequence shown here is derived from an EMBL/GenBank/DDBJ whole genome shotgun (WGS) entry which is preliminary data.</text>
</comment>
<evidence type="ECO:0000256" key="1">
    <source>
        <dbReference type="SAM" id="MobiDB-lite"/>
    </source>
</evidence>
<accession>A0ABD3UMY9</accession>
<keyword evidence="4" id="KW-1185">Reference proteome</keyword>
<protein>
    <recommendedName>
        <fullName evidence="5">CASP-like protein</fullName>
    </recommendedName>
</protein>
<keyword evidence="2" id="KW-1133">Transmembrane helix</keyword>
<evidence type="ECO:0000256" key="2">
    <source>
        <dbReference type="SAM" id="Phobius"/>
    </source>
</evidence>
<proteinExistence type="predicted"/>
<keyword evidence="2" id="KW-0812">Transmembrane</keyword>
<evidence type="ECO:0008006" key="5">
    <source>
        <dbReference type="Google" id="ProtNLM"/>
    </source>
</evidence>
<feature type="transmembrane region" description="Helical" evidence="2">
    <location>
        <begin position="39"/>
        <end position="59"/>
    </location>
</feature>
<gene>
    <name evidence="3" type="ORF">ACJIZ3_012364</name>
</gene>
<evidence type="ECO:0000313" key="3">
    <source>
        <dbReference type="EMBL" id="KAL3850482.1"/>
    </source>
</evidence>
<evidence type="ECO:0000313" key="4">
    <source>
        <dbReference type="Proteomes" id="UP001634393"/>
    </source>
</evidence>
<name>A0ABD3UMY9_9LAMI</name>
<dbReference type="PANTHER" id="PTHR33430:SF6">
    <property type="entry name" value="MATERNAL EFFECT EMBRYO ARREST PROTEIN"/>
    <property type="match status" value="1"/>
</dbReference>
<feature type="transmembrane region" description="Helical" evidence="2">
    <location>
        <begin position="165"/>
        <end position="190"/>
    </location>
</feature>
<dbReference type="Proteomes" id="UP001634393">
    <property type="component" value="Unassembled WGS sequence"/>
</dbReference>
<organism evidence="3 4">
    <name type="scientific">Penstemon smallii</name>
    <dbReference type="NCBI Taxonomy" id="265156"/>
    <lineage>
        <taxon>Eukaryota</taxon>
        <taxon>Viridiplantae</taxon>
        <taxon>Streptophyta</taxon>
        <taxon>Embryophyta</taxon>
        <taxon>Tracheophyta</taxon>
        <taxon>Spermatophyta</taxon>
        <taxon>Magnoliopsida</taxon>
        <taxon>eudicotyledons</taxon>
        <taxon>Gunneridae</taxon>
        <taxon>Pentapetalae</taxon>
        <taxon>asterids</taxon>
        <taxon>lamiids</taxon>
        <taxon>Lamiales</taxon>
        <taxon>Plantaginaceae</taxon>
        <taxon>Cheloneae</taxon>
        <taxon>Penstemon</taxon>
    </lineage>
</organism>
<dbReference type="AlphaFoldDB" id="A0ABD3UMY9"/>
<feature type="region of interest" description="Disordered" evidence="1">
    <location>
        <begin position="1"/>
        <end position="22"/>
    </location>
</feature>
<keyword evidence="2" id="KW-0472">Membrane</keyword>
<dbReference type="PANTHER" id="PTHR33430">
    <property type="entry name" value="MATERNAL EFFECT EMBRYO ARREST PROTEIN"/>
    <property type="match status" value="1"/>
</dbReference>
<reference evidence="3 4" key="1">
    <citation type="submission" date="2024-12" db="EMBL/GenBank/DDBJ databases">
        <title>The unique morphological basis and parallel evolutionary history of personate flowers in Penstemon.</title>
        <authorList>
            <person name="Depatie T.H."/>
            <person name="Wessinger C.A."/>
        </authorList>
    </citation>
    <scope>NUCLEOTIDE SEQUENCE [LARGE SCALE GENOMIC DNA]</scope>
    <source>
        <strain evidence="3">WTNN_2</strain>
        <tissue evidence="3">Leaf</tissue>
    </source>
</reference>